<evidence type="ECO:0000259" key="1">
    <source>
        <dbReference type="Pfam" id="PF00857"/>
    </source>
</evidence>
<accession>A0A398DBN4</accession>
<dbReference type="GO" id="GO:0016787">
    <property type="term" value="F:hydrolase activity"/>
    <property type="evidence" value="ECO:0007669"/>
    <property type="project" value="UniProtKB-KW"/>
</dbReference>
<dbReference type="EMBL" id="QXIU01000094">
    <property type="protein sequence ID" value="RIE12050.1"/>
    <property type="molecule type" value="Genomic_DNA"/>
</dbReference>
<sequence>MWPAEEEPVNITDVAILVIDMQQDFLSPASPLFVAGGPAMVPNLQRALKAARSANASIIHATRRHRATGIDVDQSRRTLFAEVGGFLVAGTPGAEELPQLAPASGDFTIVKTRWSAFFATDLDALLRRLGTHRLILTGVQTPNCIRATANDALSLDYATTVLSDATASQTDEIQLSNLRDMAAMGVEIMTVSQFELSLDL</sequence>
<protein>
    <submittedName>
        <fullName evidence="2">Cysteine hydrolase</fullName>
    </submittedName>
</protein>
<dbReference type="PANTHER" id="PTHR47044">
    <property type="entry name" value="OS02G0276400 PROTEIN"/>
    <property type="match status" value="1"/>
</dbReference>
<evidence type="ECO:0000313" key="3">
    <source>
        <dbReference type="Proteomes" id="UP000266489"/>
    </source>
</evidence>
<dbReference type="SUPFAM" id="SSF52499">
    <property type="entry name" value="Isochorismatase-like hydrolases"/>
    <property type="match status" value="1"/>
</dbReference>
<gene>
    <name evidence="2" type="ORF">SMC5_03765</name>
</gene>
<dbReference type="AlphaFoldDB" id="A0A398DBN4"/>
<keyword evidence="2" id="KW-0378">Hydrolase</keyword>
<organism evidence="2 3">
    <name type="scientific">Candidatus Cryosericum odellii</name>
    <dbReference type="NCBI Taxonomy" id="2290917"/>
    <lineage>
        <taxon>Bacteria</taxon>
        <taxon>Pseudomonadati</taxon>
        <taxon>Caldisericota/Cryosericota group</taxon>
        <taxon>Candidatus Cryosericota</taxon>
        <taxon>Candidatus Cryosericia</taxon>
        <taxon>Candidatus Cryosericales</taxon>
        <taxon>Candidatus Cryosericaceae</taxon>
        <taxon>Candidatus Cryosericum</taxon>
    </lineage>
</organism>
<evidence type="ECO:0000313" key="2">
    <source>
        <dbReference type="EMBL" id="RIE12050.1"/>
    </source>
</evidence>
<dbReference type="Gene3D" id="3.40.50.850">
    <property type="entry name" value="Isochorismatase-like"/>
    <property type="match status" value="1"/>
</dbReference>
<name>A0A398DBN4_9BACT</name>
<dbReference type="CDD" id="cd00431">
    <property type="entry name" value="cysteine_hydrolases"/>
    <property type="match status" value="1"/>
</dbReference>
<proteinExistence type="predicted"/>
<reference evidence="2 3" key="1">
    <citation type="submission" date="2018-09" db="EMBL/GenBank/DDBJ databases">
        <title>Discovery and Ecogenomic Context for Candidatus Cryosericales, a Global Caldiserica Order Active in Thawing Permafrost.</title>
        <authorList>
            <person name="Martinez M.A."/>
            <person name="Woodcroft B.J."/>
            <person name="Ignacio Espinoza J.C."/>
            <person name="Zayed A."/>
            <person name="Singleton C.M."/>
            <person name="Boyd J."/>
            <person name="Li Y.-F."/>
            <person name="Purvine S."/>
            <person name="Maughan H."/>
            <person name="Hodgkins S.B."/>
            <person name="Anderson D."/>
            <person name="Sederholm M."/>
            <person name="Temperton B."/>
            <person name="Saleska S.R."/>
            <person name="Tyson G.W."/>
            <person name="Rich V.I."/>
        </authorList>
    </citation>
    <scope>NUCLEOTIDE SEQUENCE [LARGE SCALE GENOMIC DNA]</scope>
    <source>
        <strain evidence="2 3">SMC5</strain>
    </source>
</reference>
<dbReference type="OrthoDB" id="9781985at2"/>
<dbReference type="InterPro" id="IPR000868">
    <property type="entry name" value="Isochorismatase-like_dom"/>
</dbReference>
<dbReference type="Pfam" id="PF00857">
    <property type="entry name" value="Isochorismatase"/>
    <property type="match status" value="1"/>
</dbReference>
<feature type="domain" description="Isochorismatase-like" evidence="1">
    <location>
        <begin position="15"/>
        <end position="192"/>
    </location>
</feature>
<comment type="caution">
    <text evidence="2">The sequence shown here is derived from an EMBL/GenBank/DDBJ whole genome shotgun (WGS) entry which is preliminary data.</text>
</comment>
<dbReference type="Proteomes" id="UP000266489">
    <property type="component" value="Unassembled WGS sequence"/>
</dbReference>
<dbReference type="InterPro" id="IPR036380">
    <property type="entry name" value="Isochorismatase-like_sf"/>
</dbReference>